<feature type="region of interest" description="Disordered" evidence="1">
    <location>
        <begin position="1"/>
        <end position="22"/>
    </location>
</feature>
<gene>
    <name evidence="2" type="ORF">J2S90_001508</name>
    <name evidence="3" type="ORF">J2S93_002446</name>
</gene>
<evidence type="ECO:0000313" key="4">
    <source>
        <dbReference type="Proteomes" id="UP001230951"/>
    </source>
</evidence>
<comment type="caution">
    <text evidence="2">The sequence shown here is derived from an EMBL/GenBank/DDBJ whole genome shotgun (WGS) entry which is preliminary data.</text>
</comment>
<organism evidence="2 5">
    <name type="scientific">Arthrobacter bambusae</name>
    <dbReference type="NCBI Taxonomy" id="1338426"/>
    <lineage>
        <taxon>Bacteria</taxon>
        <taxon>Bacillati</taxon>
        <taxon>Actinomycetota</taxon>
        <taxon>Actinomycetes</taxon>
        <taxon>Micrococcales</taxon>
        <taxon>Micrococcaceae</taxon>
        <taxon>Arthrobacter</taxon>
    </lineage>
</organism>
<protein>
    <submittedName>
        <fullName evidence="2">Uncharacterized protein</fullName>
    </submittedName>
</protein>
<keyword evidence="4" id="KW-1185">Reference proteome</keyword>
<dbReference type="Proteomes" id="UP001230951">
    <property type="component" value="Unassembled WGS sequence"/>
</dbReference>
<sequence>MAYRWCTTSRAEAGDEGDGDEEGGCCAGIPSWCHFRGFCTRIRIESPKTRLE</sequence>
<dbReference type="EMBL" id="JAUSTF010000004">
    <property type="protein sequence ID" value="MDQ0181019.1"/>
    <property type="molecule type" value="Genomic_DNA"/>
</dbReference>
<evidence type="ECO:0000313" key="3">
    <source>
        <dbReference type="EMBL" id="MDQ0181019.1"/>
    </source>
</evidence>
<evidence type="ECO:0000313" key="2">
    <source>
        <dbReference type="EMBL" id="MDP9904553.1"/>
    </source>
</evidence>
<proteinExistence type="predicted"/>
<dbReference type="Proteomes" id="UP001242995">
    <property type="component" value="Unassembled WGS sequence"/>
</dbReference>
<evidence type="ECO:0000256" key="1">
    <source>
        <dbReference type="SAM" id="MobiDB-lite"/>
    </source>
</evidence>
<dbReference type="AlphaFoldDB" id="A0AAW8D9S4"/>
<feature type="compositionally biased region" description="Polar residues" evidence="1">
    <location>
        <begin position="1"/>
        <end position="10"/>
    </location>
</feature>
<reference evidence="2 4" key="1">
    <citation type="submission" date="2023-07" db="EMBL/GenBank/DDBJ databases">
        <title>Sorghum-associated microbial communities from plants grown in Nebraska, USA.</title>
        <authorList>
            <person name="Schachtman D."/>
        </authorList>
    </citation>
    <scope>NUCLEOTIDE SEQUENCE</scope>
    <source>
        <strain evidence="2">DS1006</strain>
        <strain evidence="3 4">DS1016</strain>
    </source>
</reference>
<accession>A0AAW8D9S4</accession>
<evidence type="ECO:0000313" key="5">
    <source>
        <dbReference type="Proteomes" id="UP001242995"/>
    </source>
</evidence>
<dbReference type="EMBL" id="JAUSRG010000003">
    <property type="protein sequence ID" value="MDP9904553.1"/>
    <property type="molecule type" value="Genomic_DNA"/>
</dbReference>
<name>A0AAW8D9S4_9MICC</name>